<feature type="non-terminal residue" evidence="1">
    <location>
        <position position="98"/>
    </location>
</feature>
<protein>
    <submittedName>
        <fullName evidence="1">Uncharacterized protein</fullName>
    </submittedName>
</protein>
<proteinExistence type="predicted"/>
<dbReference type="AlphaFoldDB" id="R0JYN8"/>
<reference evidence="1 2" key="1">
    <citation type="journal article" date="2012" name="PLoS Pathog.">
        <title>Diverse lifestyles and strategies of plant pathogenesis encoded in the genomes of eighteen Dothideomycetes fungi.</title>
        <authorList>
            <person name="Ohm R.A."/>
            <person name="Feau N."/>
            <person name="Henrissat B."/>
            <person name="Schoch C.L."/>
            <person name="Horwitz B.A."/>
            <person name="Barry K.W."/>
            <person name="Condon B.J."/>
            <person name="Copeland A.C."/>
            <person name="Dhillon B."/>
            <person name="Glaser F."/>
            <person name="Hesse C.N."/>
            <person name="Kosti I."/>
            <person name="LaButti K."/>
            <person name="Lindquist E.A."/>
            <person name="Lucas S."/>
            <person name="Salamov A.A."/>
            <person name="Bradshaw R.E."/>
            <person name="Ciuffetti L."/>
            <person name="Hamelin R.C."/>
            <person name="Kema G.H.J."/>
            <person name="Lawrence C."/>
            <person name="Scott J.A."/>
            <person name="Spatafora J.W."/>
            <person name="Turgeon B.G."/>
            <person name="de Wit P.J.G.M."/>
            <person name="Zhong S."/>
            <person name="Goodwin S.B."/>
            <person name="Grigoriev I.V."/>
        </authorList>
    </citation>
    <scope>NUCLEOTIDE SEQUENCE [LARGE SCALE GENOMIC DNA]</scope>
    <source>
        <strain evidence="2">28A</strain>
    </source>
</reference>
<accession>R0JYN8</accession>
<keyword evidence="2" id="KW-1185">Reference proteome</keyword>
<dbReference type="HOGENOM" id="CLU_2339328_0_0_1"/>
<dbReference type="EMBL" id="KB908866">
    <property type="protein sequence ID" value="EOA81362.1"/>
    <property type="molecule type" value="Genomic_DNA"/>
</dbReference>
<dbReference type="GeneID" id="19399611"/>
<evidence type="ECO:0000313" key="1">
    <source>
        <dbReference type="EMBL" id="EOA81362.1"/>
    </source>
</evidence>
<reference evidence="1 2" key="2">
    <citation type="journal article" date="2013" name="PLoS Genet.">
        <title>Comparative genome structure, secondary metabolite, and effector coding capacity across Cochliobolus pathogens.</title>
        <authorList>
            <person name="Condon B.J."/>
            <person name="Leng Y."/>
            <person name="Wu D."/>
            <person name="Bushley K.E."/>
            <person name="Ohm R.A."/>
            <person name="Otillar R."/>
            <person name="Martin J."/>
            <person name="Schackwitz W."/>
            <person name="Grimwood J."/>
            <person name="MohdZainudin N."/>
            <person name="Xue C."/>
            <person name="Wang R."/>
            <person name="Manning V.A."/>
            <person name="Dhillon B."/>
            <person name="Tu Z.J."/>
            <person name="Steffenson B.J."/>
            <person name="Salamov A."/>
            <person name="Sun H."/>
            <person name="Lowry S."/>
            <person name="LaButti K."/>
            <person name="Han J."/>
            <person name="Copeland A."/>
            <person name="Lindquist E."/>
            <person name="Barry K."/>
            <person name="Schmutz J."/>
            <person name="Baker S.E."/>
            <person name="Ciuffetti L.M."/>
            <person name="Grigoriev I.V."/>
            <person name="Zhong S."/>
            <person name="Turgeon B.G."/>
        </authorList>
    </citation>
    <scope>NUCLEOTIDE SEQUENCE [LARGE SCALE GENOMIC DNA]</scope>
    <source>
        <strain evidence="2">28A</strain>
    </source>
</reference>
<organism evidence="1 2">
    <name type="scientific">Exserohilum turcicum (strain 28A)</name>
    <name type="common">Northern leaf blight fungus</name>
    <name type="synonym">Setosphaeria turcica</name>
    <dbReference type="NCBI Taxonomy" id="671987"/>
    <lineage>
        <taxon>Eukaryota</taxon>
        <taxon>Fungi</taxon>
        <taxon>Dikarya</taxon>
        <taxon>Ascomycota</taxon>
        <taxon>Pezizomycotina</taxon>
        <taxon>Dothideomycetes</taxon>
        <taxon>Pleosporomycetidae</taxon>
        <taxon>Pleosporales</taxon>
        <taxon>Pleosporineae</taxon>
        <taxon>Pleosporaceae</taxon>
        <taxon>Exserohilum</taxon>
    </lineage>
</organism>
<dbReference type="RefSeq" id="XP_008030854.1">
    <property type="nucleotide sequence ID" value="XM_008032663.1"/>
</dbReference>
<name>R0JYN8_EXST2</name>
<gene>
    <name evidence="1" type="ORF">SETTUDRAFT_165848</name>
</gene>
<sequence length="98" mass="11062">MLVYLRVLRQAPLPDGRYLSTHAFEYFRSYAVTLPRTAACPPGAPSGLLHAHLSWNMEGGCILAVVSSTSLPQFSPRAYKQYVCQHCHFLLSYPHQRL</sequence>
<evidence type="ECO:0000313" key="2">
    <source>
        <dbReference type="Proteomes" id="UP000016935"/>
    </source>
</evidence>
<dbReference type="Proteomes" id="UP000016935">
    <property type="component" value="Unassembled WGS sequence"/>
</dbReference>